<dbReference type="Proteomes" id="UP001597083">
    <property type="component" value="Unassembled WGS sequence"/>
</dbReference>
<feature type="compositionally biased region" description="Low complexity" evidence="1">
    <location>
        <begin position="33"/>
        <end position="53"/>
    </location>
</feature>
<organism evidence="2 3">
    <name type="scientific">Actinomadura adrarensis</name>
    <dbReference type="NCBI Taxonomy" id="1819600"/>
    <lineage>
        <taxon>Bacteria</taxon>
        <taxon>Bacillati</taxon>
        <taxon>Actinomycetota</taxon>
        <taxon>Actinomycetes</taxon>
        <taxon>Streptosporangiales</taxon>
        <taxon>Thermomonosporaceae</taxon>
        <taxon>Actinomadura</taxon>
    </lineage>
</organism>
<feature type="compositionally biased region" description="Polar residues" evidence="1">
    <location>
        <begin position="1"/>
        <end position="12"/>
    </location>
</feature>
<comment type="caution">
    <text evidence="2">The sequence shown here is derived from an EMBL/GenBank/DDBJ whole genome shotgun (WGS) entry which is preliminary data.</text>
</comment>
<feature type="region of interest" description="Disordered" evidence="1">
    <location>
        <begin position="1"/>
        <end position="59"/>
    </location>
</feature>
<proteinExistence type="predicted"/>
<sequence>YESVPPSQQDRTQAPEEDEQDGDRDRDRDGQSRRGPIGDTIDTVTDIIGGLTDPLDPSR</sequence>
<feature type="compositionally biased region" description="Basic and acidic residues" evidence="1">
    <location>
        <begin position="23"/>
        <end position="32"/>
    </location>
</feature>
<evidence type="ECO:0000256" key="1">
    <source>
        <dbReference type="SAM" id="MobiDB-lite"/>
    </source>
</evidence>
<dbReference type="EMBL" id="JBHTIR010003248">
    <property type="protein sequence ID" value="MFD0854905.1"/>
    <property type="molecule type" value="Genomic_DNA"/>
</dbReference>
<accession>A0ABW3CKW7</accession>
<name>A0ABW3CKW7_9ACTN</name>
<gene>
    <name evidence="2" type="ORF">ACFQ07_21875</name>
</gene>
<protein>
    <submittedName>
        <fullName evidence="2">Uncharacterized protein</fullName>
    </submittedName>
</protein>
<reference evidence="3" key="1">
    <citation type="journal article" date="2019" name="Int. J. Syst. Evol. Microbiol.">
        <title>The Global Catalogue of Microorganisms (GCM) 10K type strain sequencing project: providing services to taxonomists for standard genome sequencing and annotation.</title>
        <authorList>
            <consortium name="The Broad Institute Genomics Platform"/>
            <consortium name="The Broad Institute Genome Sequencing Center for Infectious Disease"/>
            <person name="Wu L."/>
            <person name="Ma J."/>
        </authorList>
    </citation>
    <scope>NUCLEOTIDE SEQUENCE [LARGE SCALE GENOMIC DNA]</scope>
    <source>
        <strain evidence="3">JCM 31696</strain>
    </source>
</reference>
<evidence type="ECO:0000313" key="3">
    <source>
        <dbReference type="Proteomes" id="UP001597083"/>
    </source>
</evidence>
<keyword evidence="3" id="KW-1185">Reference proteome</keyword>
<feature type="non-terminal residue" evidence="2">
    <location>
        <position position="1"/>
    </location>
</feature>
<evidence type="ECO:0000313" key="2">
    <source>
        <dbReference type="EMBL" id="MFD0854905.1"/>
    </source>
</evidence>